<name>A0A366HW92_9BACT</name>
<accession>A0A366HW92</accession>
<evidence type="ECO:0000313" key="2">
    <source>
        <dbReference type="Proteomes" id="UP000253426"/>
    </source>
</evidence>
<gene>
    <name evidence="1" type="ORF">DES53_101980</name>
</gene>
<dbReference type="EMBL" id="QNRR01000001">
    <property type="protein sequence ID" value="RBP48180.1"/>
    <property type="molecule type" value="Genomic_DNA"/>
</dbReference>
<organism evidence="1 2">
    <name type="scientific">Roseimicrobium gellanilyticum</name>
    <dbReference type="NCBI Taxonomy" id="748857"/>
    <lineage>
        <taxon>Bacteria</taxon>
        <taxon>Pseudomonadati</taxon>
        <taxon>Verrucomicrobiota</taxon>
        <taxon>Verrucomicrobiia</taxon>
        <taxon>Verrucomicrobiales</taxon>
        <taxon>Verrucomicrobiaceae</taxon>
        <taxon>Roseimicrobium</taxon>
    </lineage>
</organism>
<keyword evidence="2" id="KW-1185">Reference proteome</keyword>
<dbReference type="AlphaFoldDB" id="A0A366HW92"/>
<sequence>MTNFTRTVPLAESVTELMNSTFAGAVVLWPSSKSKFTVEPVSRAF</sequence>
<protein>
    <submittedName>
        <fullName evidence="1">Uncharacterized protein</fullName>
    </submittedName>
</protein>
<comment type="caution">
    <text evidence="1">The sequence shown here is derived from an EMBL/GenBank/DDBJ whole genome shotgun (WGS) entry which is preliminary data.</text>
</comment>
<dbReference type="Proteomes" id="UP000253426">
    <property type="component" value="Unassembled WGS sequence"/>
</dbReference>
<reference evidence="1 2" key="1">
    <citation type="submission" date="2018-06" db="EMBL/GenBank/DDBJ databases">
        <title>Genomic Encyclopedia of Type Strains, Phase IV (KMG-IV): sequencing the most valuable type-strain genomes for metagenomic binning, comparative biology and taxonomic classification.</title>
        <authorList>
            <person name="Goeker M."/>
        </authorList>
    </citation>
    <scope>NUCLEOTIDE SEQUENCE [LARGE SCALE GENOMIC DNA]</scope>
    <source>
        <strain evidence="1 2">DSM 25532</strain>
    </source>
</reference>
<proteinExistence type="predicted"/>
<evidence type="ECO:0000313" key="1">
    <source>
        <dbReference type="EMBL" id="RBP48180.1"/>
    </source>
</evidence>